<dbReference type="Proteomes" id="UP000245790">
    <property type="component" value="Unassembled WGS sequence"/>
</dbReference>
<comment type="caution">
    <text evidence="2">The sequence shown here is derived from an EMBL/GenBank/DDBJ whole genome shotgun (WGS) entry which is preliminary data.</text>
</comment>
<evidence type="ECO:0000313" key="3">
    <source>
        <dbReference type="Proteomes" id="UP000245790"/>
    </source>
</evidence>
<sequence length="133" mass="15335">MKLLIAVSWAFAMNIVYAQECEYTKEYSNLVEDVKESLIGSKSEYFKCKESIRVANYWKAIANCTKQGRGNSVAGGCYHIVGNSTEKNEISNKHCDALKPIDFESTMYFNIKHQQRKYNIKKCKDNNQSQQEK</sequence>
<reference evidence="2 3" key="1">
    <citation type="submission" date="2018-05" db="EMBL/GenBank/DDBJ databases">
        <title>Genomic Encyclopedia of Type Strains, Phase IV (KMG-IV): sequencing the most valuable type-strain genomes for metagenomic binning, comparative biology and taxonomic classification.</title>
        <authorList>
            <person name="Goeker M."/>
        </authorList>
    </citation>
    <scope>NUCLEOTIDE SEQUENCE [LARGE SCALE GENOMIC DNA]</scope>
    <source>
        <strain evidence="2 3">DSM 25350</strain>
    </source>
</reference>
<evidence type="ECO:0000256" key="1">
    <source>
        <dbReference type="SAM" id="SignalP"/>
    </source>
</evidence>
<keyword evidence="1" id="KW-0732">Signal</keyword>
<feature type="chain" id="PRO_5016332634" evidence="1">
    <location>
        <begin position="19"/>
        <end position="133"/>
    </location>
</feature>
<evidence type="ECO:0000313" key="2">
    <source>
        <dbReference type="EMBL" id="PWK53323.1"/>
    </source>
</evidence>
<dbReference type="EMBL" id="QGGU01000003">
    <property type="protein sequence ID" value="PWK53323.1"/>
    <property type="molecule type" value="Genomic_DNA"/>
</dbReference>
<organism evidence="2 3">
    <name type="scientific">Pleionea mediterranea</name>
    <dbReference type="NCBI Taxonomy" id="523701"/>
    <lineage>
        <taxon>Bacteria</taxon>
        <taxon>Pseudomonadati</taxon>
        <taxon>Pseudomonadota</taxon>
        <taxon>Gammaproteobacteria</taxon>
        <taxon>Oceanospirillales</taxon>
        <taxon>Pleioneaceae</taxon>
        <taxon>Pleionea</taxon>
    </lineage>
</organism>
<dbReference type="AlphaFoldDB" id="A0A316FY33"/>
<accession>A0A316FY33</accession>
<dbReference type="OrthoDB" id="7064238at2"/>
<keyword evidence="3" id="KW-1185">Reference proteome</keyword>
<feature type="signal peptide" evidence="1">
    <location>
        <begin position="1"/>
        <end position="18"/>
    </location>
</feature>
<protein>
    <submittedName>
        <fullName evidence="2">Uncharacterized protein</fullName>
    </submittedName>
</protein>
<proteinExistence type="predicted"/>
<gene>
    <name evidence="2" type="ORF">C8D97_103150</name>
</gene>
<name>A0A316FY33_9GAMM</name>
<dbReference type="RefSeq" id="WP_109762494.1">
    <property type="nucleotide sequence ID" value="NZ_QGGU01000003.1"/>
</dbReference>